<dbReference type="PRINTS" id="PR00455">
    <property type="entry name" value="HTHTETR"/>
</dbReference>
<dbReference type="GO" id="GO:0003677">
    <property type="term" value="F:DNA binding"/>
    <property type="evidence" value="ECO:0007669"/>
    <property type="project" value="UniProtKB-UniRule"/>
</dbReference>
<dbReference type="Proteomes" id="UP000032076">
    <property type="component" value="Unassembled WGS sequence"/>
</dbReference>
<organism evidence="5 8">
    <name type="scientific">Caldibacillus thermoamylovorans</name>
    <dbReference type="NCBI Taxonomy" id="35841"/>
    <lineage>
        <taxon>Bacteria</taxon>
        <taxon>Bacillati</taxon>
        <taxon>Bacillota</taxon>
        <taxon>Bacilli</taxon>
        <taxon>Bacillales</taxon>
        <taxon>Bacillaceae</taxon>
        <taxon>Caldibacillus</taxon>
    </lineage>
</organism>
<evidence type="ECO:0000313" key="6">
    <source>
        <dbReference type="EMBL" id="KIO72615.1"/>
    </source>
</evidence>
<keyword evidence="1" id="KW-0678">Repressor</keyword>
<dbReference type="Pfam" id="PF00440">
    <property type="entry name" value="TetR_N"/>
    <property type="match status" value="1"/>
</dbReference>
<proteinExistence type="predicted"/>
<name>A0A090IPS5_9BACI</name>
<dbReference type="EMBL" id="CCRF01000008">
    <property type="protein sequence ID" value="CEE00061.1"/>
    <property type="molecule type" value="Genomic_DNA"/>
</dbReference>
<dbReference type="PROSITE" id="PS50977">
    <property type="entry name" value="HTH_TETR_2"/>
    <property type="match status" value="1"/>
</dbReference>
<accession>A0A090IPS5</accession>
<feature type="domain" description="HTH tetR-type" evidence="4">
    <location>
        <begin position="21"/>
        <end position="81"/>
    </location>
</feature>
<dbReference type="InterPro" id="IPR009057">
    <property type="entry name" value="Homeodomain-like_sf"/>
</dbReference>
<dbReference type="SUPFAM" id="SSF46689">
    <property type="entry name" value="Homeodomain-like"/>
    <property type="match status" value="1"/>
</dbReference>
<dbReference type="SUPFAM" id="SSF48498">
    <property type="entry name" value="Tetracyclin repressor-like, C-terminal domain"/>
    <property type="match status" value="1"/>
</dbReference>
<dbReference type="Gene3D" id="1.10.10.60">
    <property type="entry name" value="Homeodomain-like"/>
    <property type="match status" value="1"/>
</dbReference>
<dbReference type="OrthoDB" id="9780824at2"/>
<reference evidence="5 8" key="1">
    <citation type="submission" date="2014-07" db="EMBL/GenBank/DDBJ databases">
        <authorList>
            <person name="Wibberg Daniel"/>
        </authorList>
    </citation>
    <scope>NUCLEOTIDE SEQUENCE [LARGE SCALE GENOMIC DNA]</scope>
</reference>
<dbReference type="AlphaFoldDB" id="A0A090IPS5"/>
<evidence type="ECO:0000256" key="1">
    <source>
        <dbReference type="ARBA" id="ARBA00022491"/>
    </source>
</evidence>
<dbReference type="PANTHER" id="PTHR43479:SF11">
    <property type="entry name" value="ACREF_ENVCD OPERON REPRESSOR-RELATED"/>
    <property type="match status" value="1"/>
</dbReference>
<dbReference type="EMBL" id="JXLU01000090">
    <property type="protein sequence ID" value="KIO72615.1"/>
    <property type="molecule type" value="Genomic_DNA"/>
</dbReference>
<dbReference type="PANTHER" id="PTHR43479">
    <property type="entry name" value="ACREF/ENVCD OPERON REPRESSOR-RELATED"/>
    <property type="match status" value="1"/>
</dbReference>
<keyword evidence="2 3" id="KW-0238">DNA-binding</keyword>
<sequence length="218" mass="25006">MGNSNLLNKMAEIIQKSDNQTAKQKKIMEVAISLFAEKGYSNTATAEIAKLAGVAEGTIFKHYGTKENLLLSIMVPFLKELFPSMADELFEELMTDNISFEEFLRKFLKNRTHFLLDNQEIFQVFIKEMIYKEELKNELVPYIFEQASPRLGKVIDVFQKRGEVIDLPISQIKNVLATTVFGFFISRFALLNRQYLNDEEIDHIVRFIINGIGSAPNP</sequence>
<evidence type="ECO:0000256" key="3">
    <source>
        <dbReference type="PROSITE-ProRule" id="PRU00335"/>
    </source>
</evidence>
<evidence type="ECO:0000313" key="7">
    <source>
        <dbReference type="Proteomes" id="UP000032076"/>
    </source>
</evidence>
<protein>
    <submittedName>
        <fullName evidence="5">TetR family transcriptional regulator</fullName>
    </submittedName>
</protein>
<evidence type="ECO:0000259" key="4">
    <source>
        <dbReference type="PROSITE" id="PS50977"/>
    </source>
</evidence>
<evidence type="ECO:0000256" key="2">
    <source>
        <dbReference type="ARBA" id="ARBA00023125"/>
    </source>
</evidence>
<evidence type="ECO:0000313" key="8">
    <source>
        <dbReference type="Proteomes" id="UP000040576"/>
    </source>
</evidence>
<evidence type="ECO:0000313" key="5">
    <source>
        <dbReference type="EMBL" id="CEE00061.1"/>
    </source>
</evidence>
<dbReference type="PATRIC" id="fig|35841.7.peg.1950"/>
<feature type="DNA-binding region" description="H-T-H motif" evidence="3">
    <location>
        <begin position="44"/>
        <end position="63"/>
    </location>
</feature>
<dbReference type="InterPro" id="IPR036271">
    <property type="entry name" value="Tet_transcr_reg_TetR-rel_C_sf"/>
</dbReference>
<dbReference type="InterPro" id="IPR001647">
    <property type="entry name" value="HTH_TetR"/>
</dbReference>
<dbReference type="RefSeq" id="WP_034767149.1">
    <property type="nucleotide sequence ID" value="NZ_CCRF01000008.1"/>
</dbReference>
<dbReference type="Gene3D" id="1.10.357.10">
    <property type="entry name" value="Tetracycline Repressor, domain 2"/>
    <property type="match status" value="1"/>
</dbReference>
<dbReference type="InterPro" id="IPR050624">
    <property type="entry name" value="HTH-type_Tx_Regulator"/>
</dbReference>
<reference evidence="6 7" key="2">
    <citation type="submission" date="2015-01" db="EMBL/GenBank/DDBJ databases">
        <title>Draft Genome Sequences of Four Bacillus thermoamylovorans Strains, Isolated From Food Products.</title>
        <authorList>
            <person name="Krawcyk A.O."/>
            <person name="Berendsen E.M."/>
            <person name="Eijlander R.T."/>
            <person name="de Jong A."/>
            <person name="Wells-Bennik M."/>
            <person name="Kuipers O.P."/>
        </authorList>
    </citation>
    <scope>NUCLEOTIDE SEQUENCE [LARGE SCALE GENOMIC DNA]</scope>
    <source>
        <strain evidence="6 7">B4167</strain>
    </source>
</reference>
<dbReference type="Proteomes" id="UP000040576">
    <property type="component" value="Unassembled WGS sequence"/>
</dbReference>
<gene>
    <name evidence="6" type="ORF">B4167_2917</name>
    <name evidence="5" type="ORF">BT1A1_0200</name>
</gene>
<keyword evidence="8" id="KW-1185">Reference proteome</keyword>